<name>A0A1G6IGI4_9GAMM</name>
<gene>
    <name evidence="1" type="ORF">SAMN05216576_101257</name>
</gene>
<dbReference type="AlphaFoldDB" id="A0A1G6IGI4"/>
<dbReference type="RefSeq" id="WP_017676336.1">
    <property type="nucleotide sequence ID" value="NZ_FMZQ01000001.1"/>
</dbReference>
<dbReference type="Proteomes" id="UP000199467">
    <property type="component" value="Unassembled WGS sequence"/>
</dbReference>
<accession>A0A1G6IGI4</accession>
<keyword evidence="2" id="KW-1185">Reference proteome</keyword>
<sequence>MFRMMLVLFVALSLGGCIDNEPPLAEERRLLLSGEDFAAYEAPDEGHYEKLVTYAARSIDLSFESEGSDWFYLYSGVSLYPRAADALMTSYAETFGASFGLRDSGLVQQDLPLETKLASRASLKLLTQDGEPVGNLFYATVGNKSMFTIFTGVYFEQPEDFEAFIAPKLLALREYQHTDPLLSWAGDKLGLGAD</sequence>
<dbReference type="EMBL" id="FMZQ01000001">
    <property type="protein sequence ID" value="SDC05667.1"/>
    <property type="molecule type" value="Genomic_DNA"/>
</dbReference>
<evidence type="ECO:0000313" key="1">
    <source>
        <dbReference type="EMBL" id="SDC05667.1"/>
    </source>
</evidence>
<proteinExistence type="predicted"/>
<protein>
    <submittedName>
        <fullName evidence="1">Uncharacterized protein</fullName>
    </submittedName>
</protein>
<organism evidence="1 2">
    <name type="scientific">Ectopseudomonas chengduensis</name>
    <dbReference type="NCBI Taxonomy" id="489632"/>
    <lineage>
        <taxon>Bacteria</taxon>
        <taxon>Pseudomonadati</taxon>
        <taxon>Pseudomonadota</taxon>
        <taxon>Gammaproteobacteria</taxon>
        <taxon>Pseudomonadales</taxon>
        <taxon>Pseudomonadaceae</taxon>
        <taxon>Ectopseudomonas</taxon>
    </lineage>
</organism>
<evidence type="ECO:0000313" key="2">
    <source>
        <dbReference type="Proteomes" id="UP000199467"/>
    </source>
</evidence>
<reference evidence="2" key="1">
    <citation type="submission" date="2016-10" db="EMBL/GenBank/DDBJ databases">
        <authorList>
            <person name="Varghese N."/>
            <person name="Submissions S."/>
        </authorList>
    </citation>
    <scope>NUCLEOTIDE SEQUENCE [LARGE SCALE GENOMIC DNA]</scope>
    <source>
        <strain evidence="2">DSM 26382</strain>
    </source>
</reference>
<dbReference type="PROSITE" id="PS51257">
    <property type="entry name" value="PROKAR_LIPOPROTEIN"/>
    <property type="match status" value="1"/>
</dbReference>